<keyword evidence="10 15" id="KW-1133">Transmembrane helix</keyword>
<evidence type="ECO:0000256" key="2">
    <source>
        <dbReference type="ARBA" id="ARBA00004477"/>
    </source>
</evidence>
<evidence type="ECO:0000256" key="8">
    <source>
        <dbReference type="ARBA" id="ARBA00022824"/>
    </source>
</evidence>
<dbReference type="InterPro" id="IPR045175">
    <property type="entry name" value="M28_fam"/>
</dbReference>
<keyword evidence="12 15" id="KW-0472">Membrane</keyword>
<reference evidence="19" key="2">
    <citation type="submission" date="2025-09" db="UniProtKB">
        <authorList>
            <consortium name="Ensembl"/>
        </authorList>
    </citation>
    <scope>IDENTIFICATION</scope>
</reference>
<dbReference type="AlphaFoldDB" id="A0A3Q2G674"/>
<dbReference type="InterPro" id="IPR053974">
    <property type="entry name" value="ERMP1_1-A_TM"/>
</dbReference>
<comment type="subcellular location">
    <subcellularLocation>
        <location evidence="2">Endoplasmic reticulum membrane</location>
        <topology evidence="2">Multi-pass membrane protein</topology>
    </subcellularLocation>
</comment>
<dbReference type="InterPro" id="IPR007484">
    <property type="entry name" value="Peptidase_M28"/>
</dbReference>
<reference evidence="19" key="1">
    <citation type="submission" date="2025-08" db="UniProtKB">
        <authorList>
            <consortium name="Ensembl"/>
        </authorList>
    </citation>
    <scope>IDENTIFICATION</scope>
</reference>
<dbReference type="Pfam" id="PF22249">
    <property type="entry name" value="ERMP1-TM"/>
    <property type="match status" value="1"/>
</dbReference>
<dbReference type="Pfam" id="PF22248">
    <property type="entry name" value="ERMP1_C"/>
    <property type="match status" value="1"/>
</dbReference>
<evidence type="ECO:0000259" key="16">
    <source>
        <dbReference type="Pfam" id="PF04389"/>
    </source>
</evidence>
<keyword evidence="5 15" id="KW-0812">Transmembrane</keyword>
<dbReference type="PANTHER" id="PTHR12147">
    <property type="entry name" value="METALLOPEPTIDASE M28 FAMILY MEMBER"/>
    <property type="match status" value="1"/>
</dbReference>
<keyword evidence="11" id="KW-0482">Metalloprotease</keyword>
<dbReference type="InterPro" id="IPR053973">
    <property type="entry name" value="ERMP1-like_C"/>
</dbReference>
<evidence type="ECO:0000256" key="1">
    <source>
        <dbReference type="ARBA" id="ARBA00001947"/>
    </source>
</evidence>
<evidence type="ECO:0000256" key="10">
    <source>
        <dbReference type="ARBA" id="ARBA00022989"/>
    </source>
</evidence>
<feature type="transmembrane region" description="Helical" evidence="15">
    <location>
        <begin position="391"/>
        <end position="413"/>
    </location>
</feature>
<dbReference type="FunFam" id="3.40.630.10:FF:000008">
    <property type="entry name" value="Endoplasmic reticulum metallopeptidase 1"/>
    <property type="match status" value="1"/>
</dbReference>
<organism evidence="19 20">
    <name type="scientific">Cyprinodon variegatus</name>
    <name type="common">Sheepshead minnow</name>
    <dbReference type="NCBI Taxonomy" id="28743"/>
    <lineage>
        <taxon>Eukaryota</taxon>
        <taxon>Metazoa</taxon>
        <taxon>Chordata</taxon>
        <taxon>Craniata</taxon>
        <taxon>Vertebrata</taxon>
        <taxon>Euteleostomi</taxon>
        <taxon>Actinopterygii</taxon>
        <taxon>Neopterygii</taxon>
        <taxon>Teleostei</taxon>
        <taxon>Neoteleostei</taxon>
        <taxon>Acanthomorphata</taxon>
        <taxon>Ovalentaria</taxon>
        <taxon>Atherinomorphae</taxon>
        <taxon>Cyprinodontiformes</taxon>
        <taxon>Cyprinodontidae</taxon>
        <taxon>Cyprinodon</taxon>
    </lineage>
</organism>
<evidence type="ECO:0000256" key="15">
    <source>
        <dbReference type="SAM" id="Phobius"/>
    </source>
</evidence>
<comment type="cofactor">
    <cofactor evidence="1">
        <name>Zn(2+)</name>
        <dbReference type="ChEBI" id="CHEBI:29105"/>
    </cofactor>
</comment>
<evidence type="ECO:0000256" key="11">
    <source>
        <dbReference type="ARBA" id="ARBA00023049"/>
    </source>
</evidence>
<keyword evidence="4" id="KW-0645">Protease</keyword>
<dbReference type="Pfam" id="PF04389">
    <property type="entry name" value="Peptidase_M28"/>
    <property type="match status" value="1"/>
</dbReference>
<feature type="transmembrane region" description="Helical" evidence="15">
    <location>
        <begin position="51"/>
        <end position="72"/>
    </location>
</feature>
<dbReference type="GO" id="GO:0046872">
    <property type="term" value="F:metal ion binding"/>
    <property type="evidence" value="ECO:0007669"/>
    <property type="project" value="UniProtKB-KW"/>
</dbReference>
<evidence type="ECO:0000256" key="9">
    <source>
        <dbReference type="ARBA" id="ARBA00022833"/>
    </source>
</evidence>
<comment type="similarity">
    <text evidence="3">Belongs to the peptidase M28 family.</text>
</comment>
<dbReference type="InterPro" id="IPR048024">
    <property type="entry name" value="Fxna-like_M28_dom"/>
</dbReference>
<evidence type="ECO:0000256" key="14">
    <source>
        <dbReference type="ARBA" id="ARBA00070956"/>
    </source>
</evidence>
<proteinExistence type="inferred from homology"/>
<dbReference type="SUPFAM" id="SSF53187">
    <property type="entry name" value="Zn-dependent exopeptidases"/>
    <property type="match status" value="1"/>
</dbReference>
<feature type="transmembrane region" description="Helical" evidence="15">
    <location>
        <begin position="524"/>
        <end position="544"/>
    </location>
</feature>
<dbReference type="Gene3D" id="3.40.630.10">
    <property type="entry name" value="Zn peptidases"/>
    <property type="match status" value="1"/>
</dbReference>
<accession>A0A3Q2G674</accession>
<evidence type="ECO:0000259" key="17">
    <source>
        <dbReference type="Pfam" id="PF22248"/>
    </source>
</evidence>
<evidence type="ECO:0000256" key="12">
    <source>
        <dbReference type="ARBA" id="ARBA00023136"/>
    </source>
</evidence>
<dbReference type="GO" id="GO:0006508">
    <property type="term" value="P:proteolysis"/>
    <property type="evidence" value="ECO:0007669"/>
    <property type="project" value="UniProtKB-KW"/>
</dbReference>
<keyword evidence="8" id="KW-0256">Endoplasmic reticulum</keyword>
<keyword evidence="6" id="KW-0479">Metal-binding</keyword>
<name>A0A3Q2G674_CYPVA</name>
<feature type="transmembrane region" description="Helical" evidence="15">
    <location>
        <begin position="449"/>
        <end position="468"/>
    </location>
</feature>
<dbReference type="GO" id="GO:0008235">
    <property type="term" value="F:metalloexopeptidase activity"/>
    <property type="evidence" value="ECO:0007669"/>
    <property type="project" value="InterPro"/>
</dbReference>
<evidence type="ECO:0000256" key="7">
    <source>
        <dbReference type="ARBA" id="ARBA00022801"/>
    </source>
</evidence>
<evidence type="ECO:0000313" key="19">
    <source>
        <dbReference type="Ensembl" id="ENSCVAP00000018800.1"/>
    </source>
</evidence>
<evidence type="ECO:0000256" key="5">
    <source>
        <dbReference type="ARBA" id="ARBA00022692"/>
    </source>
</evidence>
<dbReference type="GO" id="GO:0005789">
    <property type="term" value="C:endoplasmic reticulum membrane"/>
    <property type="evidence" value="ECO:0007669"/>
    <property type="project" value="UniProtKB-SubCell"/>
</dbReference>
<keyword evidence="20" id="KW-1185">Reference proteome</keyword>
<dbReference type="CDD" id="cd03875">
    <property type="entry name" value="M28_Fxna_like"/>
    <property type="match status" value="1"/>
</dbReference>
<feature type="transmembrane region" description="Helical" evidence="15">
    <location>
        <begin position="484"/>
        <end position="504"/>
    </location>
</feature>
<keyword evidence="7" id="KW-0378">Hydrolase</keyword>
<evidence type="ECO:0000256" key="6">
    <source>
        <dbReference type="ARBA" id="ARBA00022723"/>
    </source>
</evidence>
<evidence type="ECO:0000259" key="18">
    <source>
        <dbReference type="Pfam" id="PF22249"/>
    </source>
</evidence>
<keyword evidence="9" id="KW-0862">Zinc</keyword>
<sequence length="809" mass="90101">MESDTAVRRIKASGAPRYAALDGQAARCEDNGCSGEPKRKPEVRLLLLQEGLAAALLSGFVLLLWGVVHLSLQQLVIGEPSGDFNAGRARRHLEQITSVGPRPAGSQENEVLTVGYLLGQIEDIRTRTAAGPHQLTVDVQRPTGSFSIDFLGGFTSFYDRVTNVAVRLEPKGGAQHLMLANCHFDTVANSPGASDDAVSCAVMLEVLHALANQSTPLHHGVVFLFNGAEENILQASHGFITQHSWAKQVRAFINLEAAGVGGKEVVFQTGPENPWLVQAYVHAAKHPFASVVGQEVFQSGVIPSDTDFRIYRDFGNIPGIDLAFIENGFIYHTKYDTADRILTDSIQRAGGRYVRDLACAMGVALLAWFVTLLSVLIVALLITLLGRSMFWYTHFYAAICLYGAAATGKLILIHTLAKNFYYGLGDLYFDGSLLLWCCGLVWLTQRGLSSAYVPMLMVVFPLATRLLLTKEFKNRGASLKYSGLYLLGLALPYVHFMFLIWVVFEIFTPIMGRSGTEIPPEVVMASLVTLAIIFLSSYFLHFIYLVRSTKWILTALGSVFVVMVLLVSAGLFFPYSGNPNSPRPKRIFLQHTTRTFHNLQGQVESRDSGIWINSFDFTAVQHITPIIPEINDSIRTRCREDRPFCGYPWFLPVKFLSRKNWYLPAPQVHPASPVAFSLLSREETRWGTVKMTFSVKGPNHMSLYLMPHRGASLSSWSLGDGTPQFDLNGEYFVFYSHGLDAPTWTFWFEIQPPAEPDPAGPEGMISVAISTHYFFGEDRRTPQLEEILPKFPIWAFPSSWVSTYDMYRY</sequence>
<feature type="domain" description="Endoplasmic reticulum metallopeptidase 1-like C-terminal" evidence="17">
    <location>
        <begin position="582"/>
        <end position="807"/>
    </location>
</feature>
<feature type="transmembrane region" description="Helical" evidence="15">
    <location>
        <begin position="551"/>
        <end position="575"/>
    </location>
</feature>
<dbReference type="GeneTree" id="ENSGT00530000063839"/>
<evidence type="ECO:0000313" key="20">
    <source>
        <dbReference type="Proteomes" id="UP000265020"/>
    </source>
</evidence>
<dbReference type="Ensembl" id="ENSCVAT00000027846.1">
    <property type="protein sequence ID" value="ENSCVAP00000018800.1"/>
    <property type="gene ID" value="ENSCVAG00000022152.1"/>
</dbReference>
<feature type="domain" description="Endoplasmic reticulum metallopeptidase 1/1-A TM" evidence="18">
    <location>
        <begin position="353"/>
        <end position="567"/>
    </location>
</feature>
<protein>
    <recommendedName>
        <fullName evidence="14">Endoplasmic reticulum metallopeptidase 1</fullName>
    </recommendedName>
</protein>
<feature type="domain" description="Peptidase M28" evidence="16">
    <location>
        <begin position="163"/>
        <end position="350"/>
    </location>
</feature>
<keyword evidence="13" id="KW-0325">Glycoprotein</keyword>
<dbReference type="PANTHER" id="PTHR12147:SF22">
    <property type="entry name" value="ENDOPLASMIC RETICULUM METALLOPEPTIDASE 1"/>
    <property type="match status" value="1"/>
</dbReference>
<evidence type="ECO:0000256" key="13">
    <source>
        <dbReference type="ARBA" id="ARBA00023180"/>
    </source>
</evidence>
<feature type="transmembrane region" description="Helical" evidence="15">
    <location>
        <begin position="357"/>
        <end position="385"/>
    </location>
</feature>
<evidence type="ECO:0000256" key="3">
    <source>
        <dbReference type="ARBA" id="ARBA00010918"/>
    </source>
</evidence>
<dbReference type="Proteomes" id="UP000265020">
    <property type="component" value="Unassembled WGS sequence"/>
</dbReference>
<evidence type="ECO:0000256" key="4">
    <source>
        <dbReference type="ARBA" id="ARBA00022670"/>
    </source>
</evidence>